<evidence type="ECO:0000256" key="1">
    <source>
        <dbReference type="SAM" id="Phobius"/>
    </source>
</evidence>
<keyword evidence="3" id="KW-1185">Reference proteome</keyword>
<accession>A0ABP3M602</accession>
<keyword evidence="1" id="KW-0472">Membrane</keyword>
<reference evidence="3" key="1">
    <citation type="journal article" date="2019" name="Int. J. Syst. Evol. Microbiol.">
        <title>The Global Catalogue of Microorganisms (GCM) 10K type strain sequencing project: providing services to taxonomists for standard genome sequencing and annotation.</title>
        <authorList>
            <consortium name="The Broad Institute Genomics Platform"/>
            <consortium name="The Broad Institute Genome Sequencing Center for Infectious Disease"/>
            <person name="Wu L."/>
            <person name="Ma J."/>
        </authorList>
    </citation>
    <scope>NUCLEOTIDE SEQUENCE [LARGE SCALE GENOMIC DNA]</scope>
    <source>
        <strain evidence="3">JCM 5052</strain>
    </source>
</reference>
<keyword evidence="1" id="KW-1133">Transmembrane helix</keyword>
<dbReference type="EMBL" id="BAAABZ010000011">
    <property type="protein sequence ID" value="GAA0513975.1"/>
    <property type="molecule type" value="Genomic_DNA"/>
</dbReference>
<comment type="caution">
    <text evidence="2">The sequence shown here is derived from an EMBL/GenBank/DDBJ whole genome shotgun (WGS) entry which is preliminary data.</text>
</comment>
<protein>
    <submittedName>
        <fullName evidence="2">Uncharacterized protein</fullName>
    </submittedName>
</protein>
<proteinExistence type="predicted"/>
<organism evidence="2 3">
    <name type="scientific">Streptomyces mordarskii</name>
    <dbReference type="NCBI Taxonomy" id="1226758"/>
    <lineage>
        <taxon>Bacteria</taxon>
        <taxon>Bacillati</taxon>
        <taxon>Actinomycetota</taxon>
        <taxon>Actinomycetes</taxon>
        <taxon>Kitasatosporales</taxon>
        <taxon>Streptomycetaceae</taxon>
        <taxon>Streptomyces</taxon>
    </lineage>
</organism>
<name>A0ABP3M602_9ACTN</name>
<sequence length="171" mass="18808">MHRTAALLTIDDRHLYFSWNAPRRFGNFHDLDGEFKHSLCSGGISQLTYLTESSSNSSENWALGQLRTGIVFVSLAVGLYAIVGASMFANGLAWIWGRLTALAGQVLLSLVLAERAPMPRTRYPSGQPCSIDPPRTAWDIRRGKSNVPGKSDIISLQGSYVDTLRGQWVAL</sequence>
<feature type="transmembrane region" description="Helical" evidence="1">
    <location>
        <begin position="70"/>
        <end position="89"/>
    </location>
</feature>
<dbReference type="Proteomes" id="UP001501576">
    <property type="component" value="Unassembled WGS sequence"/>
</dbReference>
<keyword evidence="1" id="KW-0812">Transmembrane</keyword>
<evidence type="ECO:0000313" key="3">
    <source>
        <dbReference type="Proteomes" id="UP001501576"/>
    </source>
</evidence>
<evidence type="ECO:0000313" key="2">
    <source>
        <dbReference type="EMBL" id="GAA0513975.1"/>
    </source>
</evidence>
<gene>
    <name evidence="2" type="ORF">GCM10010390_15400</name>
</gene>
<feature type="transmembrane region" description="Helical" evidence="1">
    <location>
        <begin position="95"/>
        <end position="113"/>
    </location>
</feature>